<gene>
    <name evidence="1" type="ORF">NITINOP_1080</name>
</gene>
<evidence type="ECO:0000313" key="1">
    <source>
        <dbReference type="EMBL" id="CUQ66055.1"/>
    </source>
</evidence>
<dbReference type="AlphaFoldDB" id="A0A0S4KNW4"/>
<name>A0A0S4KNW4_9BACT</name>
<evidence type="ECO:0000313" key="2">
    <source>
        <dbReference type="Proteomes" id="UP000066284"/>
    </source>
</evidence>
<dbReference type="STRING" id="1715989.NITINOP_1080"/>
<protein>
    <submittedName>
        <fullName evidence="1">Uncharacterized protein</fullName>
    </submittedName>
</protein>
<dbReference type="KEGG" id="nio:NITINOP_1080"/>
<keyword evidence="2" id="KW-1185">Reference proteome</keyword>
<dbReference type="Proteomes" id="UP000066284">
    <property type="component" value="Chromosome 1"/>
</dbReference>
<proteinExistence type="predicted"/>
<accession>A0A0S4KNW4</accession>
<reference evidence="2" key="1">
    <citation type="submission" date="2015-09" db="EMBL/GenBank/DDBJ databases">
        <authorList>
            <person name="Daims H."/>
        </authorList>
    </citation>
    <scope>NUCLEOTIDE SEQUENCE [LARGE SCALE GENOMIC DNA]</scope>
</reference>
<dbReference type="EMBL" id="LN885086">
    <property type="protein sequence ID" value="CUQ66055.1"/>
    <property type="molecule type" value="Genomic_DNA"/>
</dbReference>
<organism evidence="1 2">
    <name type="scientific">Candidatus Nitrospira inopinata</name>
    <dbReference type="NCBI Taxonomy" id="1715989"/>
    <lineage>
        <taxon>Bacteria</taxon>
        <taxon>Pseudomonadati</taxon>
        <taxon>Nitrospirota</taxon>
        <taxon>Nitrospiria</taxon>
        <taxon>Nitrospirales</taxon>
        <taxon>Nitrospiraceae</taxon>
        <taxon>Nitrospira</taxon>
    </lineage>
</organism>
<dbReference type="AntiFam" id="ANF00015">
    <property type="entry name" value="tRNA translation"/>
</dbReference>
<sequence length="111" mass="12349">MIRRTAPSLTLPPGGVHVKMPLSYSMPRCGEVREWTNRRAWRARVLATGPWVRIPPSPPNTACSIRSLAIEATGFKTITAWEVWFSNRTDGGVLPVSAHSSSCIGRTYIWN</sequence>